<comment type="caution">
    <text evidence="1">The sequence shown here is derived from an EMBL/GenBank/DDBJ whole genome shotgun (WGS) entry which is preliminary data.</text>
</comment>
<keyword evidence="2" id="KW-1185">Reference proteome</keyword>
<reference evidence="1" key="1">
    <citation type="submission" date="2020-11" db="EMBL/GenBank/DDBJ databases">
        <authorList>
            <consortium name="DOE Joint Genome Institute"/>
            <person name="Ahrendt S."/>
            <person name="Riley R."/>
            <person name="Andreopoulos W."/>
            <person name="Labutti K."/>
            <person name="Pangilinan J."/>
            <person name="Ruiz-Duenas F.J."/>
            <person name="Barrasa J.M."/>
            <person name="Sanchez-Garcia M."/>
            <person name="Camarero S."/>
            <person name="Miyauchi S."/>
            <person name="Serrano A."/>
            <person name="Linde D."/>
            <person name="Babiker R."/>
            <person name="Drula E."/>
            <person name="Ayuso-Fernandez I."/>
            <person name="Pacheco R."/>
            <person name="Padilla G."/>
            <person name="Ferreira P."/>
            <person name="Barriuso J."/>
            <person name="Kellner H."/>
            <person name="Castanera R."/>
            <person name="Alfaro M."/>
            <person name="Ramirez L."/>
            <person name="Pisabarro A.G."/>
            <person name="Kuo A."/>
            <person name="Tritt A."/>
            <person name="Lipzen A."/>
            <person name="He G."/>
            <person name="Yan M."/>
            <person name="Ng V."/>
            <person name="Cullen D."/>
            <person name="Martin F."/>
            <person name="Rosso M.-N."/>
            <person name="Henrissat B."/>
            <person name="Hibbett D."/>
            <person name="Martinez A.T."/>
            <person name="Grigoriev I.V."/>
        </authorList>
    </citation>
    <scope>NUCLEOTIDE SEQUENCE</scope>
    <source>
        <strain evidence="1">MF-IS2</strain>
    </source>
</reference>
<name>A0A9P6C940_9AGAR</name>
<evidence type="ECO:0000313" key="2">
    <source>
        <dbReference type="Proteomes" id="UP000807342"/>
    </source>
</evidence>
<proteinExistence type="predicted"/>
<gene>
    <name evidence="1" type="ORF">P691DRAFT_771939</name>
</gene>
<dbReference type="Proteomes" id="UP000807342">
    <property type="component" value="Unassembled WGS sequence"/>
</dbReference>
<sequence>MFGAANGYMHGFTTPYTSAQTSGKLSADMAINKMRIMRVDDRWDKLAKTVPYLTPPDPPFLLSVSAVVGAVFAVEGVSLATLPLLPEVRTEKGERYICRRPRPALRNAPASMAGDVPEDLYNMTLALVAMKDITTNLTAPNTPRRR</sequence>
<dbReference type="AlphaFoldDB" id="A0A9P6C940"/>
<evidence type="ECO:0000313" key="1">
    <source>
        <dbReference type="EMBL" id="KAF9452829.1"/>
    </source>
</evidence>
<dbReference type="EMBL" id="MU151067">
    <property type="protein sequence ID" value="KAF9452829.1"/>
    <property type="molecule type" value="Genomic_DNA"/>
</dbReference>
<organism evidence="1 2">
    <name type="scientific">Macrolepiota fuliginosa MF-IS2</name>
    <dbReference type="NCBI Taxonomy" id="1400762"/>
    <lineage>
        <taxon>Eukaryota</taxon>
        <taxon>Fungi</taxon>
        <taxon>Dikarya</taxon>
        <taxon>Basidiomycota</taxon>
        <taxon>Agaricomycotina</taxon>
        <taxon>Agaricomycetes</taxon>
        <taxon>Agaricomycetidae</taxon>
        <taxon>Agaricales</taxon>
        <taxon>Agaricineae</taxon>
        <taxon>Agaricaceae</taxon>
        <taxon>Macrolepiota</taxon>
    </lineage>
</organism>
<accession>A0A9P6C940</accession>
<protein>
    <submittedName>
        <fullName evidence="1">Uncharacterized protein</fullName>
    </submittedName>
</protein>